<dbReference type="Proteomes" id="UP000321026">
    <property type="component" value="Unassembled WGS sequence"/>
</dbReference>
<dbReference type="EMBL" id="SSDS01000012">
    <property type="protein sequence ID" value="TXG78547.1"/>
    <property type="molecule type" value="Genomic_DNA"/>
</dbReference>
<gene>
    <name evidence="1" type="ORF">E6Q11_00855</name>
</gene>
<evidence type="ECO:0000313" key="1">
    <source>
        <dbReference type="EMBL" id="TXG78547.1"/>
    </source>
</evidence>
<reference evidence="1 2" key="1">
    <citation type="submission" date="2018-09" db="EMBL/GenBank/DDBJ databases">
        <title>Metagenome Assembled Genomes from an Advanced Water Purification Facility.</title>
        <authorList>
            <person name="Stamps B.W."/>
            <person name="Spear J.R."/>
        </authorList>
    </citation>
    <scope>NUCLEOTIDE SEQUENCE [LARGE SCALE GENOMIC DNA]</scope>
    <source>
        <strain evidence="1">Bin_63_2</strain>
    </source>
</reference>
<protein>
    <submittedName>
        <fullName evidence="1">Uncharacterized protein</fullName>
    </submittedName>
</protein>
<organism evidence="1 2">
    <name type="scientific">Candidatus Dojkabacteria bacterium</name>
    <dbReference type="NCBI Taxonomy" id="2099670"/>
    <lineage>
        <taxon>Bacteria</taxon>
        <taxon>Candidatus Dojkabacteria</taxon>
    </lineage>
</organism>
<comment type="caution">
    <text evidence="1">The sequence shown here is derived from an EMBL/GenBank/DDBJ whole genome shotgun (WGS) entry which is preliminary data.</text>
</comment>
<sequence>MAGAGKPRVDVAQLVTRGIRIELTISRDCGPAELITSFGTDRLMIIANLIAAGFKLETTGADAVGPHTVDTLVRIRKVPAE</sequence>
<name>A0A5C7JAN7_9BACT</name>
<accession>A0A5C7JAN7</accession>
<evidence type="ECO:0000313" key="2">
    <source>
        <dbReference type="Proteomes" id="UP000321026"/>
    </source>
</evidence>
<dbReference type="AlphaFoldDB" id="A0A5C7JAN7"/>
<proteinExistence type="predicted"/>